<reference evidence="3" key="1">
    <citation type="journal article" date="2021" name="Proc. Natl. Acad. Sci. U.S.A.">
        <title>Three genomes in the algal genus Volvox reveal the fate of a haploid sex-determining region after a transition to homothallism.</title>
        <authorList>
            <person name="Yamamoto K."/>
            <person name="Hamaji T."/>
            <person name="Kawai-Toyooka H."/>
            <person name="Matsuzaki R."/>
            <person name="Takahashi F."/>
            <person name="Nishimura Y."/>
            <person name="Kawachi M."/>
            <person name="Noguchi H."/>
            <person name="Minakuchi Y."/>
            <person name="Umen J.G."/>
            <person name="Toyoda A."/>
            <person name="Nozaki H."/>
        </authorList>
    </citation>
    <scope>NUCLEOTIDE SEQUENCE</scope>
    <source>
        <strain evidence="3">NIES-3786</strain>
    </source>
</reference>
<dbReference type="GO" id="GO:0000776">
    <property type="term" value="C:kinetochore"/>
    <property type="evidence" value="ECO:0007669"/>
    <property type="project" value="TreeGrafter"/>
</dbReference>
<dbReference type="AlphaFoldDB" id="A0A8J4D1C0"/>
<feature type="region of interest" description="Disordered" evidence="1">
    <location>
        <begin position="338"/>
        <end position="382"/>
    </location>
</feature>
<dbReference type="Pfam" id="PF13821">
    <property type="entry name" value="DUF4187"/>
    <property type="match status" value="1"/>
</dbReference>
<evidence type="ECO:0000313" key="3">
    <source>
        <dbReference type="EMBL" id="GIL90969.1"/>
    </source>
</evidence>
<name>A0A8J4D1C0_9CHLO</name>
<protein>
    <recommendedName>
        <fullName evidence="2">G-patch domain-containing protein</fullName>
    </recommendedName>
</protein>
<feature type="compositionally biased region" description="Basic and acidic residues" evidence="1">
    <location>
        <begin position="269"/>
        <end position="278"/>
    </location>
</feature>
<dbReference type="GO" id="GO:0003676">
    <property type="term" value="F:nucleic acid binding"/>
    <property type="evidence" value="ECO:0007669"/>
    <property type="project" value="InterPro"/>
</dbReference>
<dbReference type="Proteomes" id="UP000747110">
    <property type="component" value="Unassembled WGS sequence"/>
</dbReference>
<comment type="caution">
    <text evidence="3">The sequence shown here is derived from an EMBL/GenBank/DDBJ whole genome shotgun (WGS) entry which is preliminary data.</text>
</comment>
<proteinExistence type="predicted"/>
<gene>
    <name evidence="3" type="ORF">Vretifemale_18675</name>
</gene>
<dbReference type="InterPro" id="IPR025239">
    <property type="entry name" value="DUF4187"/>
</dbReference>
<dbReference type="SMART" id="SM01173">
    <property type="entry name" value="DUF4187"/>
    <property type="match status" value="1"/>
</dbReference>
<evidence type="ECO:0000256" key="1">
    <source>
        <dbReference type="SAM" id="MobiDB-lite"/>
    </source>
</evidence>
<feature type="region of interest" description="Disordered" evidence="1">
    <location>
        <begin position="75"/>
        <end position="116"/>
    </location>
</feature>
<dbReference type="PANTHER" id="PTHR21032">
    <property type="entry name" value="G PATCH DOMAIN-CONTAINING PROTEIN 11"/>
    <property type="match status" value="1"/>
</dbReference>
<sequence>MATEGDDVDELEALLDSYTADAEKQIRRLEARAGRYAKPRKEKAVREAGLSQPLDEGNKGYILLQKMGYERGKGLGSASTGRAEPLPLNLKTGRAGLGVDEQRKRERQQRQQQEELDRLKRARMVLEAQQRFQDTARADYIARQVLRHLRGAWRVAEQLDEQLTELKNLTTSAGAAGDGARANGAFVAGLSASRPVHTNEQYSAATNVQRVGMGRSEVLRALLSQLPAVGAMLAEEVDPEEVPTRELDGGSVLGEQVRDGLEGEEQREDEGAGARPGRDYCGVAGGCVATGAATEGASSGDTGGGENSKDGRGGVCGMGKKTPAAARCGPDVEILTGEEEAVGMEGRGRLRTSSNMGRGEGGDAGRQVRAGGAVSTRATEPSLSEQLETLLQHLRERHCYCYFCGCQYDTPDDLASSCPGLNEDAH</sequence>
<feature type="region of interest" description="Disordered" evidence="1">
    <location>
        <begin position="292"/>
        <end position="325"/>
    </location>
</feature>
<evidence type="ECO:0000259" key="2">
    <source>
        <dbReference type="PROSITE" id="PS50174"/>
    </source>
</evidence>
<feature type="domain" description="G-patch" evidence="2">
    <location>
        <begin position="56"/>
        <end position="102"/>
    </location>
</feature>
<feature type="region of interest" description="Disordered" evidence="1">
    <location>
        <begin position="237"/>
        <end position="278"/>
    </location>
</feature>
<dbReference type="InterPro" id="IPR039249">
    <property type="entry name" value="GPATCH11"/>
</dbReference>
<organism evidence="3 4">
    <name type="scientific">Volvox reticuliferus</name>
    <dbReference type="NCBI Taxonomy" id="1737510"/>
    <lineage>
        <taxon>Eukaryota</taxon>
        <taxon>Viridiplantae</taxon>
        <taxon>Chlorophyta</taxon>
        <taxon>core chlorophytes</taxon>
        <taxon>Chlorophyceae</taxon>
        <taxon>CS clade</taxon>
        <taxon>Chlamydomonadales</taxon>
        <taxon>Volvocaceae</taxon>
        <taxon>Volvox</taxon>
    </lineage>
</organism>
<dbReference type="Pfam" id="PF01585">
    <property type="entry name" value="G-patch"/>
    <property type="match status" value="1"/>
</dbReference>
<keyword evidence="4" id="KW-1185">Reference proteome</keyword>
<dbReference type="EMBL" id="BNCP01000061">
    <property type="protein sequence ID" value="GIL90969.1"/>
    <property type="molecule type" value="Genomic_DNA"/>
</dbReference>
<dbReference type="SMART" id="SM00443">
    <property type="entry name" value="G_patch"/>
    <property type="match status" value="1"/>
</dbReference>
<accession>A0A8J4D1C0</accession>
<dbReference type="OrthoDB" id="21470at2759"/>
<evidence type="ECO:0000313" key="4">
    <source>
        <dbReference type="Proteomes" id="UP000747110"/>
    </source>
</evidence>
<dbReference type="InterPro" id="IPR000467">
    <property type="entry name" value="G_patch_dom"/>
</dbReference>
<dbReference type="PANTHER" id="PTHR21032:SF0">
    <property type="entry name" value="G PATCH DOMAIN-CONTAINING PROTEIN 11"/>
    <property type="match status" value="1"/>
</dbReference>
<dbReference type="PROSITE" id="PS50174">
    <property type="entry name" value="G_PATCH"/>
    <property type="match status" value="1"/>
</dbReference>
<feature type="compositionally biased region" description="Basic and acidic residues" evidence="1">
    <location>
        <begin position="100"/>
        <end position="116"/>
    </location>
</feature>